<dbReference type="STRING" id="1618646.UW57_C0016G0004"/>
<dbReference type="GO" id="GO:0009103">
    <property type="term" value="P:lipopolysaccharide biosynthetic process"/>
    <property type="evidence" value="ECO:0007669"/>
    <property type="project" value="TreeGrafter"/>
</dbReference>
<dbReference type="Pfam" id="PF00534">
    <property type="entry name" value="Glycos_transf_1"/>
    <property type="match status" value="1"/>
</dbReference>
<reference evidence="3 4" key="1">
    <citation type="journal article" date="2015" name="Nature">
        <title>rRNA introns, odd ribosomes, and small enigmatic genomes across a large radiation of phyla.</title>
        <authorList>
            <person name="Brown C.T."/>
            <person name="Hug L.A."/>
            <person name="Thomas B.C."/>
            <person name="Sharon I."/>
            <person name="Castelle C.J."/>
            <person name="Singh A."/>
            <person name="Wilkins M.J."/>
            <person name="Williams K.H."/>
            <person name="Banfield J.F."/>
        </authorList>
    </citation>
    <scope>NUCLEOTIDE SEQUENCE [LARGE SCALE GENOMIC DNA]</scope>
</reference>
<dbReference type="Gene3D" id="3.40.50.2000">
    <property type="entry name" value="Glycogen Phosphorylase B"/>
    <property type="match status" value="1"/>
</dbReference>
<accession>A0A0G1IST6</accession>
<evidence type="ECO:0000313" key="3">
    <source>
        <dbReference type="EMBL" id="KKT62471.1"/>
    </source>
</evidence>
<organism evidence="3 4">
    <name type="scientific">Candidatus Giovannonibacteria bacterium GW2011_GWA1_44_29</name>
    <dbReference type="NCBI Taxonomy" id="1618646"/>
    <lineage>
        <taxon>Bacteria</taxon>
        <taxon>Candidatus Giovannoniibacteriota</taxon>
    </lineage>
</organism>
<dbReference type="EMBL" id="LCIV01000016">
    <property type="protein sequence ID" value="KKT62471.1"/>
    <property type="molecule type" value="Genomic_DNA"/>
</dbReference>
<proteinExistence type="predicted"/>
<sequence>MQKHLIIVSYDGISTYYCGIGTTMQDTIASLNELTNSEKIKISLAYISADPKGDVFNKECYQNSVELVKKTGGNLIPLCNGTAGSGEFDMWQSFPQWEHACASLATSLSMVLKDEDDNVLMLHDTPFLLFHKFKQQIFGKKLRCFYMPRSSGLNHKFGDEEWRQKRVELEKEAFQAIQNDFQSTVFAIGRNFAQHLTNDYGLSFNENDYLINGLYLGRYKRFLDKKFNVAELNRFGISINQDSKIIFSWGRASVAKGLKELLEAWREVANSLPNHYMIIQAPNNSGENNYFQLLKQIAEETPRIIIIDDFNPEIWQTVLRIQNTDIVCIPSTMDPIPHTAIEAKLFSTDMNYVVVGSKVDGVKDIYANNECVWVNPYDKKDFAERILEASKLTKEERKNINESNRKSLPAFDYVKTIKEFLARIKFI</sequence>
<dbReference type="AlphaFoldDB" id="A0A0G1IST6"/>
<dbReference type="Proteomes" id="UP000034652">
    <property type="component" value="Unassembled WGS sequence"/>
</dbReference>
<evidence type="ECO:0000313" key="4">
    <source>
        <dbReference type="Proteomes" id="UP000034652"/>
    </source>
</evidence>
<gene>
    <name evidence="3" type="ORF">UW57_C0016G0004</name>
</gene>
<evidence type="ECO:0000256" key="1">
    <source>
        <dbReference type="ARBA" id="ARBA00022679"/>
    </source>
</evidence>
<comment type="caution">
    <text evidence="3">The sequence shown here is derived from an EMBL/GenBank/DDBJ whole genome shotgun (WGS) entry which is preliminary data.</text>
</comment>
<dbReference type="GO" id="GO:0016757">
    <property type="term" value="F:glycosyltransferase activity"/>
    <property type="evidence" value="ECO:0007669"/>
    <property type="project" value="InterPro"/>
</dbReference>
<feature type="domain" description="Glycosyl transferase family 1" evidence="2">
    <location>
        <begin position="232"/>
        <end position="406"/>
    </location>
</feature>
<dbReference type="InterPro" id="IPR001296">
    <property type="entry name" value="Glyco_trans_1"/>
</dbReference>
<name>A0A0G1IST6_9BACT</name>
<dbReference type="PANTHER" id="PTHR46401">
    <property type="entry name" value="GLYCOSYLTRANSFERASE WBBK-RELATED"/>
    <property type="match status" value="1"/>
</dbReference>
<dbReference type="SUPFAM" id="SSF53756">
    <property type="entry name" value="UDP-Glycosyltransferase/glycogen phosphorylase"/>
    <property type="match status" value="1"/>
</dbReference>
<protein>
    <recommendedName>
        <fullName evidence="2">Glycosyl transferase family 1 domain-containing protein</fullName>
    </recommendedName>
</protein>
<keyword evidence="1" id="KW-0808">Transferase</keyword>
<evidence type="ECO:0000259" key="2">
    <source>
        <dbReference type="Pfam" id="PF00534"/>
    </source>
</evidence>
<dbReference type="PANTHER" id="PTHR46401:SF2">
    <property type="entry name" value="GLYCOSYLTRANSFERASE WBBK-RELATED"/>
    <property type="match status" value="1"/>
</dbReference>